<protein>
    <submittedName>
        <fullName evidence="1">Uncharacterized protein</fullName>
    </submittedName>
</protein>
<reference evidence="1" key="2">
    <citation type="submission" date="2022-06" db="UniProtKB">
        <authorList>
            <consortium name="EnsemblMetazoa"/>
        </authorList>
    </citation>
    <scope>IDENTIFICATION</scope>
</reference>
<sequence>MYGLIRMNWEVDLTVPTVNKNQIAGWMDEIEISYLHPAELAIRKREFCDQSTKRMDLMGQLNINKQRIRKIDALILIERSFICILMI</sequence>
<dbReference type="Proteomes" id="UP000024404">
    <property type="component" value="Unassembled WGS sequence"/>
</dbReference>
<evidence type="ECO:0000313" key="2">
    <source>
        <dbReference type="Proteomes" id="UP000024404"/>
    </source>
</evidence>
<name>A0A8R1TYI7_ONCVO</name>
<evidence type="ECO:0000313" key="1">
    <source>
        <dbReference type="EnsemblMetazoa" id="OVOC7120.1"/>
    </source>
</evidence>
<dbReference type="AlphaFoldDB" id="A0A8R1TYI7"/>
<proteinExistence type="predicted"/>
<dbReference type="EMBL" id="CMVM020000188">
    <property type="status" value="NOT_ANNOTATED_CDS"/>
    <property type="molecule type" value="Genomic_DNA"/>
</dbReference>
<organism evidence="1 2">
    <name type="scientific">Onchocerca volvulus</name>
    <dbReference type="NCBI Taxonomy" id="6282"/>
    <lineage>
        <taxon>Eukaryota</taxon>
        <taxon>Metazoa</taxon>
        <taxon>Ecdysozoa</taxon>
        <taxon>Nematoda</taxon>
        <taxon>Chromadorea</taxon>
        <taxon>Rhabditida</taxon>
        <taxon>Spirurina</taxon>
        <taxon>Spiruromorpha</taxon>
        <taxon>Filarioidea</taxon>
        <taxon>Onchocercidae</taxon>
        <taxon>Onchocerca</taxon>
    </lineage>
</organism>
<reference evidence="2" key="1">
    <citation type="submission" date="2013-10" db="EMBL/GenBank/DDBJ databases">
        <title>Genome sequencing of Onchocerca volvulus.</title>
        <authorList>
            <person name="Cotton J."/>
            <person name="Tsai J."/>
            <person name="Stanley E."/>
            <person name="Tracey A."/>
            <person name="Holroyd N."/>
            <person name="Lustigman S."/>
            <person name="Berriman M."/>
        </authorList>
    </citation>
    <scope>NUCLEOTIDE SEQUENCE</scope>
</reference>
<dbReference type="EnsemblMetazoa" id="OVOC7120.1">
    <property type="protein sequence ID" value="OVOC7120.1"/>
    <property type="gene ID" value="WBGene00243929"/>
</dbReference>
<keyword evidence="2" id="KW-1185">Reference proteome</keyword>
<accession>A0A8R1TYI7</accession>